<proteinExistence type="predicted"/>
<dbReference type="Gene3D" id="3.80.10.10">
    <property type="entry name" value="Ribonuclease Inhibitor"/>
    <property type="match status" value="1"/>
</dbReference>
<comment type="caution">
    <text evidence="1">The sequence shown here is derived from an EMBL/GenBank/DDBJ whole genome shotgun (WGS) entry which is preliminary data.</text>
</comment>
<accession>A0A6G1DYY7</accession>
<evidence type="ECO:0000313" key="1">
    <source>
        <dbReference type="EMBL" id="KAF0917611.1"/>
    </source>
</evidence>
<evidence type="ECO:0000313" key="2">
    <source>
        <dbReference type="Proteomes" id="UP000479710"/>
    </source>
</evidence>
<protein>
    <recommendedName>
        <fullName evidence="3">FBD domain-containing protein</fullName>
    </recommendedName>
</protein>
<dbReference type="InterPro" id="IPR032675">
    <property type="entry name" value="LRR_dom_sf"/>
</dbReference>
<evidence type="ECO:0008006" key="3">
    <source>
        <dbReference type="Google" id="ProtNLM"/>
    </source>
</evidence>
<sequence length="183" mass="20258">MVKLCPGLRILELLYCCHLTEITIAQPGLKRNLRRLTVAGTPALSHQVFEEWFRNTLPLLSNVTVLTICSNTLQIVSSLRDAGANAEVANLQSLRELQLLMFELTAPDLGNIFVFLKSYQRPNLRKLVVQLPTNSASPEDFLGLLQEEQPELGLDNLEVEAHQRPELADTVQLGSAAQAGQTT</sequence>
<dbReference type="AlphaFoldDB" id="A0A6G1DYY7"/>
<gene>
    <name evidence="1" type="ORF">E2562_020980</name>
</gene>
<keyword evidence="2" id="KW-1185">Reference proteome</keyword>
<organism evidence="1 2">
    <name type="scientific">Oryza meyeriana var. granulata</name>
    <dbReference type="NCBI Taxonomy" id="110450"/>
    <lineage>
        <taxon>Eukaryota</taxon>
        <taxon>Viridiplantae</taxon>
        <taxon>Streptophyta</taxon>
        <taxon>Embryophyta</taxon>
        <taxon>Tracheophyta</taxon>
        <taxon>Spermatophyta</taxon>
        <taxon>Magnoliopsida</taxon>
        <taxon>Liliopsida</taxon>
        <taxon>Poales</taxon>
        <taxon>Poaceae</taxon>
        <taxon>BOP clade</taxon>
        <taxon>Oryzoideae</taxon>
        <taxon>Oryzeae</taxon>
        <taxon>Oryzinae</taxon>
        <taxon>Oryza</taxon>
        <taxon>Oryza meyeriana</taxon>
    </lineage>
</organism>
<reference evidence="1 2" key="1">
    <citation type="submission" date="2019-11" db="EMBL/GenBank/DDBJ databases">
        <title>Whole genome sequence of Oryza granulata.</title>
        <authorList>
            <person name="Li W."/>
        </authorList>
    </citation>
    <scope>NUCLEOTIDE SEQUENCE [LARGE SCALE GENOMIC DNA]</scope>
    <source>
        <strain evidence="2">cv. Menghai</strain>
        <tissue evidence="1">Leaf</tissue>
    </source>
</reference>
<dbReference type="EMBL" id="SPHZ02000005">
    <property type="protein sequence ID" value="KAF0917611.1"/>
    <property type="molecule type" value="Genomic_DNA"/>
</dbReference>
<dbReference type="OrthoDB" id="673865at2759"/>
<dbReference type="Proteomes" id="UP000479710">
    <property type="component" value="Unassembled WGS sequence"/>
</dbReference>
<dbReference type="SUPFAM" id="SSF52047">
    <property type="entry name" value="RNI-like"/>
    <property type="match status" value="1"/>
</dbReference>
<name>A0A6G1DYY7_9ORYZ</name>